<evidence type="ECO:0000313" key="2">
    <source>
        <dbReference type="EMBL" id="KKQ89652.1"/>
    </source>
</evidence>
<evidence type="ECO:0000313" key="3">
    <source>
        <dbReference type="Proteomes" id="UP000034893"/>
    </source>
</evidence>
<dbReference type="SUPFAM" id="SSF47240">
    <property type="entry name" value="Ferritin-like"/>
    <property type="match status" value="1"/>
</dbReference>
<feature type="domain" description="TRASH" evidence="1">
    <location>
        <begin position="12"/>
        <end position="50"/>
    </location>
</feature>
<dbReference type="EMBL" id="LBVP01000010">
    <property type="protein sequence ID" value="KKQ89652.1"/>
    <property type="molecule type" value="Genomic_DNA"/>
</dbReference>
<organism evidence="2 3">
    <name type="scientific">Candidatus Curtissbacteria bacterium GW2011_GWC2_38_9</name>
    <dbReference type="NCBI Taxonomy" id="1618414"/>
    <lineage>
        <taxon>Bacteria</taxon>
        <taxon>Candidatus Curtissiibacteriota</taxon>
    </lineage>
</organism>
<reference evidence="2 3" key="1">
    <citation type="journal article" date="2015" name="Nature">
        <title>rRNA introns, odd ribosomes, and small enigmatic genomes across a large radiation of phyla.</title>
        <authorList>
            <person name="Brown C.T."/>
            <person name="Hug L.A."/>
            <person name="Thomas B.C."/>
            <person name="Sharon I."/>
            <person name="Castelle C.J."/>
            <person name="Singh A."/>
            <person name="Wilkins M.J."/>
            <person name="Williams K.H."/>
            <person name="Banfield J.F."/>
        </authorList>
    </citation>
    <scope>NUCLEOTIDE SEQUENCE [LARGE SCALE GENOMIC DNA]</scope>
</reference>
<gene>
    <name evidence="2" type="ORF">UT12_C0010G0023</name>
</gene>
<proteinExistence type="predicted"/>
<dbReference type="InterPro" id="IPR007029">
    <property type="entry name" value="YHS_dom"/>
</dbReference>
<comment type="caution">
    <text evidence="2">The sequence shown here is derived from an EMBL/GenBank/DDBJ whole genome shotgun (WGS) entry which is preliminary data.</text>
</comment>
<protein>
    <submittedName>
        <fullName evidence="2">Heavy metal translocating P-type ATPase</fullName>
    </submittedName>
</protein>
<name>A0A0G0LF44_9BACT</name>
<dbReference type="AlphaFoldDB" id="A0A0G0LF44"/>
<evidence type="ECO:0000259" key="1">
    <source>
        <dbReference type="SMART" id="SM00746"/>
    </source>
</evidence>
<dbReference type="Gene3D" id="1.10.620.20">
    <property type="entry name" value="Ribonucleotide Reductase, subunit A"/>
    <property type="match status" value="1"/>
</dbReference>
<dbReference type="InterPro" id="IPR009078">
    <property type="entry name" value="Ferritin-like_SF"/>
</dbReference>
<sequence>MLWFKKGEVETDPVCLMKVNRENAKITQVYKAKTYYFCSENCKEQFKQNPEKYSS</sequence>
<dbReference type="GO" id="GO:0016491">
    <property type="term" value="F:oxidoreductase activity"/>
    <property type="evidence" value="ECO:0007669"/>
    <property type="project" value="InterPro"/>
</dbReference>
<dbReference type="InterPro" id="IPR011017">
    <property type="entry name" value="TRASH_dom"/>
</dbReference>
<dbReference type="Proteomes" id="UP000034893">
    <property type="component" value="Unassembled WGS sequence"/>
</dbReference>
<dbReference type="Pfam" id="PF04945">
    <property type="entry name" value="YHS"/>
    <property type="match status" value="1"/>
</dbReference>
<dbReference type="SMART" id="SM00746">
    <property type="entry name" value="TRASH"/>
    <property type="match status" value="1"/>
</dbReference>
<accession>A0A0G0LF44</accession>
<dbReference type="InterPro" id="IPR012348">
    <property type="entry name" value="RNR-like"/>
</dbReference>